<feature type="domain" description="PucR C-terminal helix-turn-helix" evidence="3">
    <location>
        <begin position="325"/>
        <end position="382"/>
    </location>
</feature>
<keyword evidence="6" id="KW-1185">Reference proteome</keyword>
<evidence type="ECO:0000256" key="1">
    <source>
        <dbReference type="ARBA" id="ARBA00006754"/>
    </source>
</evidence>
<dbReference type="PANTHER" id="PTHR33744">
    <property type="entry name" value="CARBOHYDRATE DIACID REGULATOR"/>
    <property type="match status" value="1"/>
</dbReference>
<feature type="domain" description="CdaR GGDEF-like" evidence="4">
    <location>
        <begin position="161"/>
        <end position="273"/>
    </location>
</feature>
<evidence type="ECO:0000313" key="6">
    <source>
        <dbReference type="Proteomes" id="UP000199662"/>
    </source>
</evidence>
<dbReference type="InterPro" id="IPR041522">
    <property type="entry name" value="CdaR_GGDEF"/>
</dbReference>
<dbReference type="Gene3D" id="1.10.10.2840">
    <property type="entry name" value="PucR C-terminal helix-turn-helix domain"/>
    <property type="match status" value="1"/>
</dbReference>
<dbReference type="Proteomes" id="UP000199662">
    <property type="component" value="Unassembled WGS sequence"/>
</dbReference>
<dbReference type="InterPro" id="IPR012914">
    <property type="entry name" value="PucR_dom"/>
</dbReference>
<organism evidence="5 6">
    <name type="scientific">Propionispira arboris</name>
    <dbReference type="NCBI Taxonomy" id="84035"/>
    <lineage>
        <taxon>Bacteria</taxon>
        <taxon>Bacillati</taxon>
        <taxon>Bacillota</taxon>
        <taxon>Negativicutes</taxon>
        <taxon>Selenomonadales</taxon>
        <taxon>Selenomonadaceae</taxon>
        <taxon>Propionispira</taxon>
    </lineage>
</organism>
<evidence type="ECO:0000259" key="2">
    <source>
        <dbReference type="Pfam" id="PF07905"/>
    </source>
</evidence>
<dbReference type="GO" id="GO:0003677">
    <property type="term" value="F:DNA binding"/>
    <property type="evidence" value="ECO:0007669"/>
    <property type="project" value="UniProtKB-KW"/>
</dbReference>
<dbReference type="InterPro" id="IPR025736">
    <property type="entry name" value="PucR_C-HTH_dom"/>
</dbReference>
<reference evidence="5 6" key="1">
    <citation type="submission" date="2016-10" db="EMBL/GenBank/DDBJ databases">
        <authorList>
            <person name="de Groot N.N."/>
        </authorList>
    </citation>
    <scope>NUCLEOTIDE SEQUENCE [LARGE SCALE GENOMIC DNA]</scope>
    <source>
        <strain evidence="5 6">DSM 2179</strain>
    </source>
</reference>
<name>A0A1H7B452_9FIRM</name>
<comment type="similarity">
    <text evidence="1">Belongs to the CdaR family.</text>
</comment>
<sequence length="386" mass="44504">MSIRLAYLYQKAERIYRMKLIAGESGINHSVQWVHMIEDETAATFLRGNELVFTTGIGHQGETWLLSFAKGLVSHHAAGLIVNTGPYIKTVPPELIQYCKENEFPLFTIPWEIHLVDVTRYFCRCIIHREQKELNVAEAFKNAIFFPEKSSYYQIQLESQGFNIHWHYCAVVLAVQTDKEDHSEKLLNEIQSFSEIIISHLVEHYCISIHNNQLLIIFANTEDKTLETCIDKILQHYEQKNRLYACHIGIGQNKGGLLLLSKSYKQAISVLRLSQKNKIAKVYYKDVGIYKILLSSGDINVLYEIYNDTLGSLADYDAANKTDYLLTLKCYLENDGSVQTVAKLTFVHRNTINYKLKKIKEIMNCPINSVEDRLRILLAYKIKDIL</sequence>
<dbReference type="Pfam" id="PF07905">
    <property type="entry name" value="PucR"/>
    <property type="match status" value="1"/>
</dbReference>
<dbReference type="Pfam" id="PF13556">
    <property type="entry name" value="HTH_30"/>
    <property type="match status" value="1"/>
</dbReference>
<protein>
    <submittedName>
        <fullName evidence="5">DNA-binding transcriptional regulator, PucR family</fullName>
    </submittedName>
</protein>
<dbReference type="STRING" id="84035.SAMN05660742_1156"/>
<keyword evidence="5" id="KW-0238">DNA-binding</keyword>
<dbReference type="PANTHER" id="PTHR33744:SF1">
    <property type="entry name" value="DNA-BINDING TRANSCRIPTIONAL ACTIVATOR ADER"/>
    <property type="match status" value="1"/>
</dbReference>
<accession>A0A1H7B452</accession>
<dbReference type="RefSeq" id="WP_177177606.1">
    <property type="nucleotide sequence ID" value="NZ_FNZK01000015.1"/>
</dbReference>
<dbReference type="InterPro" id="IPR042070">
    <property type="entry name" value="PucR_C-HTH_sf"/>
</dbReference>
<evidence type="ECO:0000313" key="5">
    <source>
        <dbReference type="EMBL" id="SEJ72509.1"/>
    </source>
</evidence>
<dbReference type="EMBL" id="FNZK01000015">
    <property type="protein sequence ID" value="SEJ72509.1"/>
    <property type="molecule type" value="Genomic_DNA"/>
</dbReference>
<gene>
    <name evidence="5" type="ORF">SAMN05660742_1156</name>
</gene>
<dbReference type="AlphaFoldDB" id="A0A1H7B452"/>
<dbReference type="InterPro" id="IPR051448">
    <property type="entry name" value="CdaR-like_regulators"/>
</dbReference>
<proteinExistence type="inferred from homology"/>
<evidence type="ECO:0000259" key="4">
    <source>
        <dbReference type="Pfam" id="PF17853"/>
    </source>
</evidence>
<evidence type="ECO:0000259" key="3">
    <source>
        <dbReference type="Pfam" id="PF13556"/>
    </source>
</evidence>
<feature type="domain" description="Purine catabolism PurC-like" evidence="2">
    <location>
        <begin position="17"/>
        <end position="125"/>
    </location>
</feature>
<dbReference type="Pfam" id="PF17853">
    <property type="entry name" value="GGDEF_2"/>
    <property type="match status" value="1"/>
</dbReference>